<dbReference type="OrthoDB" id="3542212at2759"/>
<organism evidence="1 2">
    <name type="scientific">Penicillium angulare</name>
    <dbReference type="NCBI Taxonomy" id="116970"/>
    <lineage>
        <taxon>Eukaryota</taxon>
        <taxon>Fungi</taxon>
        <taxon>Dikarya</taxon>
        <taxon>Ascomycota</taxon>
        <taxon>Pezizomycotina</taxon>
        <taxon>Eurotiomycetes</taxon>
        <taxon>Eurotiomycetidae</taxon>
        <taxon>Eurotiales</taxon>
        <taxon>Aspergillaceae</taxon>
        <taxon>Penicillium</taxon>
    </lineage>
</organism>
<sequence length="203" mass="22928">MPVTELALLRLKTQDPSPAVKTSFRQAGQAQSDYSKYPARFFRQTEDSSFIYILGGWESTAVHAGEWITSETNQKYLGQLKDDVDIEWMFHLNIDPSTSAIPLDAPVIAVSRYFVDASKKADFDAAFKNGAPYLGAHTAPFSYAGGWRIDKEGDDEEFVLFSGWNKPEDHYAFAETEGFKEFGKIKNSLKGAEIKHVRIEKWE</sequence>
<keyword evidence="2" id="KW-1185">Reference proteome</keyword>
<accession>A0A9W9K6B1</accession>
<dbReference type="Proteomes" id="UP001149165">
    <property type="component" value="Unassembled WGS sequence"/>
</dbReference>
<evidence type="ECO:0000313" key="2">
    <source>
        <dbReference type="Proteomes" id="UP001149165"/>
    </source>
</evidence>
<gene>
    <name evidence="1" type="ORF">N7456_009613</name>
</gene>
<protein>
    <recommendedName>
        <fullName evidence="3">Dimeric alpha-beta barrel</fullName>
    </recommendedName>
</protein>
<evidence type="ECO:0008006" key="3">
    <source>
        <dbReference type="Google" id="ProtNLM"/>
    </source>
</evidence>
<dbReference type="PANTHER" id="PTHR42052:SF1">
    <property type="entry name" value="ABM DOMAIN-CONTAINING PROTEIN"/>
    <property type="match status" value="1"/>
</dbReference>
<dbReference type="Gene3D" id="3.30.70.100">
    <property type="match status" value="2"/>
</dbReference>
<reference evidence="1" key="1">
    <citation type="submission" date="2022-11" db="EMBL/GenBank/DDBJ databases">
        <authorList>
            <person name="Petersen C."/>
        </authorList>
    </citation>
    <scope>NUCLEOTIDE SEQUENCE</scope>
    <source>
        <strain evidence="1">IBT 30069</strain>
    </source>
</reference>
<name>A0A9W9K6B1_9EURO</name>
<dbReference type="PANTHER" id="PTHR42052">
    <property type="entry name" value="ABM DOMAIN-CONTAINING PROTEIN"/>
    <property type="match status" value="1"/>
</dbReference>
<reference evidence="1" key="2">
    <citation type="journal article" date="2023" name="IMA Fungus">
        <title>Comparative genomic study of the Penicillium genus elucidates a diverse pangenome and 15 lateral gene transfer events.</title>
        <authorList>
            <person name="Petersen C."/>
            <person name="Sorensen T."/>
            <person name="Nielsen M.R."/>
            <person name="Sondergaard T.E."/>
            <person name="Sorensen J.L."/>
            <person name="Fitzpatrick D.A."/>
            <person name="Frisvad J.C."/>
            <person name="Nielsen K.L."/>
        </authorList>
    </citation>
    <scope>NUCLEOTIDE SEQUENCE</scope>
    <source>
        <strain evidence="1">IBT 30069</strain>
    </source>
</reference>
<dbReference type="EMBL" id="JAPQKH010000006">
    <property type="protein sequence ID" value="KAJ5093752.1"/>
    <property type="molecule type" value="Genomic_DNA"/>
</dbReference>
<dbReference type="AlphaFoldDB" id="A0A9W9K6B1"/>
<comment type="caution">
    <text evidence="1">The sequence shown here is derived from an EMBL/GenBank/DDBJ whole genome shotgun (WGS) entry which is preliminary data.</text>
</comment>
<proteinExistence type="predicted"/>
<evidence type="ECO:0000313" key="1">
    <source>
        <dbReference type="EMBL" id="KAJ5093752.1"/>
    </source>
</evidence>